<evidence type="ECO:0000313" key="6">
    <source>
        <dbReference type="Proteomes" id="UP000812966"/>
    </source>
</evidence>
<name>A0A8K0JSQ7_9TREE</name>
<dbReference type="InterPro" id="IPR040979">
    <property type="entry name" value="Vid27_N"/>
</dbReference>
<feature type="compositionally biased region" description="Polar residues" evidence="1">
    <location>
        <begin position="166"/>
        <end position="182"/>
    </location>
</feature>
<comment type="caution">
    <text evidence="5">The sequence shown here is derived from an EMBL/GenBank/DDBJ whole genome shotgun (WGS) entry which is preliminary data.</text>
</comment>
<evidence type="ECO:0008006" key="7">
    <source>
        <dbReference type="Google" id="ProtNLM"/>
    </source>
</evidence>
<dbReference type="FunFam" id="2.130.10.10:FF:000905">
    <property type="entry name" value="Unplaced genomic scaffold supercont1.13, whole genome shotgun sequence"/>
    <property type="match status" value="1"/>
</dbReference>
<reference evidence="5" key="1">
    <citation type="submission" date="2020-04" db="EMBL/GenBank/DDBJ databases">
        <title>Analysis of mating type loci in Filobasidium floriforme.</title>
        <authorList>
            <person name="Nowrousian M."/>
        </authorList>
    </citation>
    <scope>NUCLEOTIDE SEQUENCE</scope>
    <source>
        <strain evidence="5">CBS 6242</strain>
    </source>
</reference>
<dbReference type="PANTHER" id="PTHR31913:SF0">
    <property type="entry name" value="VACUOLAR IMPORT AND DEGRADATION PROTEIN 27"/>
    <property type="match status" value="1"/>
</dbReference>
<dbReference type="EMBL" id="JABELV010000001">
    <property type="protein sequence ID" value="KAG7580109.1"/>
    <property type="molecule type" value="Genomic_DNA"/>
</dbReference>
<dbReference type="InterPro" id="IPR040458">
    <property type="entry name" value="Vid27"/>
</dbReference>
<evidence type="ECO:0000259" key="2">
    <source>
        <dbReference type="Pfam" id="PF08553"/>
    </source>
</evidence>
<feature type="region of interest" description="Disordered" evidence="1">
    <location>
        <begin position="366"/>
        <end position="408"/>
    </location>
</feature>
<keyword evidence="6" id="KW-1185">Reference proteome</keyword>
<organism evidence="5 6">
    <name type="scientific">Filobasidium floriforme</name>
    <dbReference type="NCBI Taxonomy" id="5210"/>
    <lineage>
        <taxon>Eukaryota</taxon>
        <taxon>Fungi</taxon>
        <taxon>Dikarya</taxon>
        <taxon>Basidiomycota</taxon>
        <taxon>Agaricomycotina</taxon>
        <taxon>Tremellomycetes</taxon>
        <taxon>Filobasidiales</taxon>
        <taxon>Filobasidiaceae</taxon>
        <taxon>Filobasidium</taxon>
    </lineage>
</organism>
<dbReference type="Pfam" id="PF17748">
    <property type="entry name" value="VID27_N"/>
    <property type="match status" value="1"/>
</dbReference>
<feature type="domain" description="Vid27 PH-like" evidence="3">
    <location>
        <begin position="232"/>
        <end position="338"/>
    </location>
</feature>
<protein>
    <recommendedName>
        <fullName evidence="7">VID27 cytoplasmic protein</fullName>
    </recommendedName>
</protein>
<dbReference type="InterPro" id="IPR040768">
    <property type="entry name" value="Vid27_PH"/>
</dbReference>
<dbReference type="InterPro" id="IPR013863">
    <property type="entry name" value="VID27_C"/>
</dbReference>
<feature type="domain" description="Vacuolar import/degradation Vid27 C-terminal" evidence="2">
    <location>
        <begin position="411"/>
        <end position="760"/>
    </location>
</feature>
<dbReference type="SUPFAM" id="SSF69322">
    <property type="entry name" value="Tricorn protease domain 2"/>
    <property type="match status" value="1"/>
</dbReference>
<gene>
    <name evidence="5" type="ORF">FFLO_00080</name>
</gene>
<evidence type="ECO:0000256" key="1">
    <source>
        <dbReference type="SAM" id="MobiDB-lite"/>
    </source>
</evidence>
<dbReference type="Proteomes" id="UP000812966">
    <property type="component" value="Unassembled WGS sequence"/>
</dbReference>
<feature type="region of interest" description="Disordered" evidence="1">
    <location>
        <begin position="152"/>
        <end position="225"/>
    </location>
</feature>
<feature type="compositionally biased region" description="Acidic residues" evidence="1">
    <location>
        <begin position="213"/>
        <end position="224"/>
    </location>
</feature>
<dbReference type="AlphaFoldDB" id="A0A8K0JSQ7"/>
<feature type="compositionally biased region" description="Acidic residues" evidence="1">
    <location>
        <begin position="375"/>
        <end position="401"/>
    </location>
</feature>
<evidence type="ECO:0000259" key="3">
    <source>
        <dbReference type="Pfam" id="PF17747"/>
    </source>
</evidence>
<proteinExistence type="predicted"/>
<dbReference type="GO" id="GO:0005634">
    <property type="term" value="C:nucleus"/>
    <property type="evidence" value="ECO:0007669"/>
    <property type="project" value="TreeGrafter"/>
</dbReference>
<dbReference type="GO" id="GO:0005737">
    <property type="term" value="C:cytoplasm"/>
    <property type="evidence" value="ECO:0007669"/>
    <property type="project" value="TreeGrafter"/>
</dbReference>
<dbReference type="Pfam" id="PF08553">
    <property type="entry name" value="VID27"/>
    <property type="match status" value="1"/>
</dbReference>
<evidence type="ECO:0000259" key="4">
    <source>
        <dbReference type="Pfam" id="PF17748"/>
    </source>
</evidence>
<feature type="domain" description="Vid27 N-terminal" evidence="4">
    <location>
        <begin position="1"/>
        <end position="155"/>
    </location>
</feature>
<dbReference type="Gene3D" id="2.130.10.10">
    <property type="entry name" value="YVTN repeat-like/Quinoprotein amine dehydrogenase"/>
    <property type="match status" value="1"/>
</dbReference>
<sequence length="773" mass="87383">MWGNPSNPEIIQIPAGQLYLVRPDSIKGSRECIFKDAVATIRRTSIEHQFQLVITRAYEEGEEQLLDEDAESEDERLFLLDEALSFRSGILDGDITFSWRDLSGDPGDMWEFVCNTKAVPKATSGVFEVTVLHCMYERKFQRSHEQATQADLEALKWQPKSRRSENPASRISRGTATSSSPEQLDLQSLSLKDDVEQPQPGPSTPPSRSQVIPEEEEEEEEYQDPFEQAPLLHSEAGECYLFDVDVETFVVQDASVIAEIRSGGVFDYWLVIRDHKKIAFISVPLDSEMVPRLHEAERAFMFSFNSAESGTSSTWCVKFAEQEQFVSWKAAFTQYMWEGRNKMSWAKAKADEQRYIGSQYEDVEMEDVEGREAGDSEEEEVEDESDVGTSSYDEDESESDSETFNRAAKGKNEKLTVGYKNDRSFVVRGDMIGVFKHTDDNKVKWQTSINRVSDLKGKAFTPKKIMLHNQDSDMLVMDPNNKNSVYRMDLERGKIVDEWKVSDSINVDNIIPESKYAQMNPTQTLIGHSHNGLFRIDPRVEGNKLVESQFKQYATKNDFSAATTTESGRVAVASNKGDIRLFDSIGKNAKTALPALGDPIIGVDVSADGRWIIATCKTYLLLIDTLIGDGRYAGSLGFDRSFPADSKPIPRRLQLKPEHLAYMATEISFTPARFNTGEGQQENNIVTSTGPFVITWDFKRVKQGKLDQYNIKKYQSNVVADEFKYGSDKNVVVALEHNVLMVNKKDLLKPTRASLSTPMKQLRSKNQFVNSPY</sequence>
<dbReference type="Pfam" id="PF17747">
    <property type="entry name" value="VID27_PH"/>
    <property type="match status" value="1"/>
</dbReference>
<evidence type="ECO:0000313" key="5">
    <source>
        <dbReference type="EMBL" id="KAG7580109.1"/>
    </source>
</evidence>
<dbReference type="InterPro" id="IPR015943">
    <property type="entry name" value="WD40/YVTN_repeat-like_dom_sf"/>
</dbReference>
<accession>A0A8K0JSQ7</accession>
<dbReference type="PANTHER" id="PTHR31913">
    <property type="entry name" value="VACUOLAR IMPORT AND DEGRADATION PROTEIN 27"/>
    <property type="match status" value="1"/>
</dbReference>